<dbReference type="Pfam" id="PF09286">
    <property type="entry name" value="Pro-kuma_activ"/>
    <property type="match status" value="1"/>
</dbReference>
<dbReference type="PROSITE" id="PS51695">
    <property type="entry name" value="SEDOLISIN"/>
    <property type="match status" value="1"/>
</dbReference>
<dbReference type="SUPFAM" id="SSF52743">
    <property type="entry name" value="Subtilisin-like"/>
    <property type="match status" value="1"/>
</dbReference>
<dbReference type="InterPro" id="IPR055372">
    <property type="entry name" value="CBM96"/>
</dbReference>
<dbReference type="CDD" id="cd04056">
    <property type="entry name" value="Peptidases_S53"/>
    <property type="match status" value="1"/>
</dbReference>
<dbReference type="KEGG" id="ccot:CCAX7_18660"/>
<reference evidence="13 14" key="1">
    <citation type="journal article" date="2019" name="Int. J. Syst. Evol. Microbiol.">
        <title>Capsulimonas corticalis gen. nov., sp. nov., an aerobic capsulated bacterium, of a novel bacterial order, Capsulimonadales ord. nov., of the class Armatimonadia of the phylum Armatimonadetes.</title>
        <authorList>
            <person name="Li J."/>
            <person name="Kudo C."/>
            <person name="Tonouchi A."/>
        </authorList>
    </citation>
    <scope>NUCLEOTIDE SEQUENCE [LARGE SCALE GENOMIC DNA]</scope>
    <source>
        <strain evidence="13 14">AX-7</strain>
    </source>
</reference>
<dbReference type="PANTHER" id="PTHR14218:SF15">
    <property type="entry name" value="TRIPEPTIDYL-PEPTIDASE 1"/>
    <property type="match status" value="1"/>
</dbReference>
<organism evidence="13 14">
    <name type="scientific">Capsulimonas corticalis</name>
    <dbReference type="NCBI Taxonomy" id="2219043"/>
    <lineage>
        <taxon>Bacteria</taxon>
        <taxon>Bacillati</taxon>
        <taxon>Armatimonadota</taxon>
        <taxon>Armatimonadia</taxon>
        <taxon>Capsulimonadales</taxon>
        <taxon>Capsulimonadaceae</taxon>
        <taxon>Capsulimonas</taxon>
    </lineage>
</organism>
<keyword evidence="6 12" id="KW-0732">Signal</keyword>
<evidence type="ECO:0000313" key="14">
    <source>
        <dbReference type="Proteomes" id="UP000287394"/>
    </source>
</evidence>
<keyword evidence="4" id="KW-0645">Protease</keyword>
<dbReference type="SMART" id="SM00060">
    <property type="entry name" value="FN3"/>
    <property type="match status" value="1"/>
</dbReference>
<evidence type="ECO:0000256" key="5">
    <source>
        <dbReference type="ARBA" id="ARBA00022723"/>
    </source>
</evidence>
<keyword evidence="3" id="KW-0964">Secreted</keyword>
<dbReference type="InterPro" id="IPR013783">
    <property type="entry name" value="Ig-like_fold"/>
</dbReference>
<dbReference type="GO" id="GO:0004252">
    <property type="term" value="F:serine-type endopeptidase activity"/>
    <property type="evidence" value="ECO:0007669"/>
    <property type="project" value="InterPro"/>
</dbReference>
<keyword evidence="9" id="KW-0106">Calcium</keyword>
<dbReference type="InterPro" id="IPR015366">
    <property type="entry name" value="S53_propep"/>
</dbReference>
<dbReference type="GO" id="GO:0046872">
    <property type="term" value="F:metal ion binding"/>
    <property type="evidence" value="ECO:0007669"/>
    <property type="project" value="UniProtKB-KW"/>
</dbReference>
<dbReference type="InterPro" id="IPR030400">
    <property type="entry name" value="Sedolisin_dom"/>
</dbReference>
<evidence type="ECO:0000256" key="1">
    <source>
        <dbReference type="ARBA" id="ARBA00001913"/>
    </source>
</evidence>
<keyword evidence="5" id="KW-0479">Metal-binding</keyword>
<evidence type="ECO:0000256" key="8">
    <source>
        <dbReference type="ARBA" id="ARBA00022825"/>
    </source>
</evidence>
<dbReference type="GO" id="GO:0006508">
    <property type="term" value="P:proteolysis"/>
    <property type="evidence" value="ECO:0007669"/>
    <property type="project" value="UniProtKB-KW"/>
</dbReference>
<gene>
    <name evidence="13" type="ORF">CCAX7_18660</name>
</gene>
<dbReference type="SUPFAM" id="SSF49265">
    <property type="entry name" value="Fibronectin type III"/>
    <property type="match status" value="1"/>
</dbReference>
<evidence type="ECO:0000256" key="3">
    <source>
        <dbReference type="ARBA" id="ARBA00022525"/>
    </source>
</evidence>
<dbReference type="Gene3D" id="2.60.40.10">
    <property type="entry name" value="Immunoglobulins"/>
    <property type="match status" value="1"/>
</dbReference>
<dbReference type="GO" id="GO:0005576">
    <property type="term" value="C:extracellular region"/>
    <property type="evidence" value="ECO:0007669"/>
    <property type="project" value="UniProtKB-SubCell"/>
</dbReference>
<dbReference type="Proteomes" id="UP000287394">
    <property type="component" value="Chromosome"/>
</dbReference>
<dbReference type="AlphaFoldDB" id="A0A402D5I4"/>
<evidence type="ECO:0000256" key="11">
    <source>
        <dbReference type="SAM" id="MobiDB-lite"/>
    </source>
</evidence>
<evidence type="ECO:0000256" key="10">
    <source>
        <dbReference type="ARBA" id="ARBA00023145"/>
    </source>
</evidence>
<comment type="subcellular location">
    <subcellularLocation>
        <location evidence="2">Secreted</location>
    </subcellularLocation>
</comment>
<dbReference type="Pfam" id="PF24517">
    <property type="entry name" value="CBM96"/>
    <property type="match status" value="2"/>
</dbReference>
<dbReference type="RefSeq" id="WP_165864635.1">
    <property type="nucleotide sequence ID" value="NZ_AP025739.1"/>
</dbReference>
<evidence type="ECO:0000256" key="2">
    <source>
        <dbReference type="ARBA" id="ARBA00004613"/>
    </source>
</evidence>
<feature type="compositionally biased region" description="Low complexity" evidence="11">
    <location>
        <begin position="842"/>
        <end position="860"/>
    </location>
</feature>
<dbReference type="InterPro" id="IPR036852">
    <property type="entry name" value="Peptidase_S8/S53_dom_sf"/>
</dbReference>
<dbReference type="SMART" id="SM00944">
    <property type="entry name" value="Pro-kuma_activ"/>
    <property type="match status" value="1"/>
</dbReference>
<proteinExistence type="predicted"/>
<evidence type="ECO:0000256" key="12">
    <source>
        <dbReference type="SAM" id="SignalP"/>
    </source>
</evidence>
<dbReference type="PANTHER" id="PTHR14218">
    <property type="entry name" value="PROTEASE S8 TRIPEPTIDYL PEPTIDASE I CLN2"/>
    <property type="match status" value="1"/>
</dbReference>
<keyword evidence="7" id="KW-0378">Hydrolase</keyword>
<dbReference type="CDD" id="cd11377">
    <property type="entry name" value="Pro-peptidase_S53"/>
    <property type="match status" value="1"/>
</dbReference>
<comment type="cofactor">
    <cofactor evidence="1">
        <name>Ca(2+)</name>
        <dbReference type="ChEBI" id="CHEBI:29108"/>
    </cofactor>
</comment>
<keyword evidence="10" id="KW-0865">Zymogen</keyword>
<dbReference type="PROSITE" id="PS50853">
    <property type="entry name" value="FN3"/>
    <property type="match status" value="1"/>
</dbReference>
<evidence type="ECO:0000256" key="7">
    <source>
        <dbReference type="ARBA" id="ARBA00022801"/>
    </source>
</evidence>
<dbReference type="GO" id="GO:0008240">
    <property type="term" value="F:tripeptidyl-peptidase activity"/>
    <property type="evidence" value="ECO:0007669"/>
    <property type="project" value="TreeGrafter"/>
</dbReference>
<accession>A0A402D5I4</accession>
<dbReference type="InterPro" id="IPR050819">
    <property type="entry name" value="Tripeptidyl-peptidase_I"/>
</dbReference>
<dbReference type="Gene3D" id="3.40.50.200">
    <property type="entry name" value="Peptidase S8/S53 domain"/>
    <property type="match status" value="1"/>
</dbReference>
<protein>
    <submittedName>
        <fullName evidence="13">Uncharacterized protein</fullName>
    </submittedName>
</protein>
<dbReference type="EMBL" id="AP025739">
    <property type="protein sequence ID" value="BDI29815.1"/>
    <property type="molecule type" value="Genomic_DNA"/>
</dbReference>
<dbReference type="InterPro" id="IPR003961">
    <property type="entry name" value="FN3_dom"/>
</dbReference>
<keyword evidence="8" id="KW-0720">Serine protease</keyword>
<evidence type="ECO:0000256" key="6">
    <source>
        <dbReference type="ARBA" id="ARBA00022729"/>
    </source>
</evidence>
<feature type="chain" id="PRO_5044190534" evidence="12">
    <location>
        <begin position="28"/>
        <end position="1037"/>
    </location>
</feature>
<evidence type="ECO:0000256" key="4">
    <source>
        <dbReference type="ARBA" id="ARBA00022670"/>
    </source>
</evidence>
<dbReference type="InterPro" id="IPR036116">
    <property type="entry name" value="FN3_sf"/>
</dbReference>
<feature type="region of interest" description="Disordered" evidence="11">
    <location>
        <begin position="842"/>
        <end position="863"/>
    </location>
</feature>
<feature type="signal peptide" evidence="12">
    <location>
        <begin position="1"/>
        <end position="27"/>
    </location>
</feature>
<keyword evidence="14" id="KW-1185">Reference proteome</keyword>
<sequence>MNHKNLAPVSAFTAVLALLTITNAAHGAVSRFSLAGHIPPAVADSDIVGQVPSSSPVNLALTLPLRNQTALRDLIQRLHNPADPLYGKYLTPAQFASRFSPTPEEYQSAIGFARANGFTVTQQHANRLLLEVSAPAASAETAFGVQLRRYHQANGRVFFAPDREPSLPIDMKGVISNVVGLENSVVWKAHSSIVTPATIAANPNQTGSGPGGGMTPTDIRAAYGLTNVTQTGAGQTLGLFELDGYTPSDITAYEQKYSLPAVPLQNVFVNGATGPTGSASGQGEVTLDIELQIALAPGADKIVIYQAPNSSAGILACYSKIATDNIAKSISTSWGTPEGNVPYNVLDSENAIFQQMAAQGQSIFAASGDAGAYDDGSSLSVDDPSSQPYVTGVGGTSLATNGAGGAWKSEKPWANKTDKSISPLGSGGGGGVSTYWSMPSYQTGVAATATLTDPTMRTVPDVALAADTSTGYSIYFKKGWYIYGGTSCAAPLWAAFTALVNQQRAAVGLGTLGFANPALYSIGKDSRYASDFHDTATGTNLYYPAIAGYDAASGWGSFIGANLLADLAPANSTTPPAPPAGPASLQAVPGDSQVSLTWAPVSGATSYTVYRKTAAANDTLAPVGSGVTATAFGNTGLVNDTTYYYQVTAMTAAGETAPSAVVSAVPTAAPASTTLTPIADSYVTSLAANTVIHGAETQITVKRDSSSTSTYRRTAYLKFDLTGVTGPITSAKLALTLNSNGTAGKAPLNVYGISDTTWTESSLTWNGALAAGGLTSADLSTGTLAATTQVTSTPGVYTWDLTSYLADKAGQIVTLQVADPGTDGVYFCFNSKEAATGKPALTLTVAPPTTPTTPTNPTTPQSATLNTMPVADSYVTSLAANTVIHGAETQITVKRDSTATSTYRRTAYLKFDLTSVTRPITSAKLALTLNSNGTAGKAPLNVYGISDTTWTESSLTWNGALAAGGLTSADLSTGTLAATTQVTSTPGVYTWDLTSYLADKAGQIVTLQVADPGTDGVYFCFNSKEAATGQPMLTVQY</sequence>
<name>A0A402D5I4_9BACT</name>
<evidence type="ECO:0000256" key="9">
    <source>
        <dbReference type="ARBA" id="ARBA00022837"/>
    </source>
</evidence>
<evidence type="ECO:0000313" key="13">
    <source>
        <dbReference type="EMBL" id="BDI29815.1"/>
    </source>
</evidence>
<dbReference type="CDD" id="cd00063">
    <property type="entry name" value="FN3"/>
    <property type="match status" value="1"/>
</dbReference>
<dbReference type="SUPFAM" id="SSF54897">
    <property type="entry name" value="Protease propeptides/inhibitors"/>
    <property type="match status" value="1"/>
</dbReference>
<dbReference type="NCBIfam" id="NF033679">
    <property type="entry name" value="DNRLRE_dom"/>
    <property type="match status" value="2"/>
</dbReference>